<dbReference type="Proteomes" id="UP000199766">
    <property type="component" value="Unassembled WGS sequence"/>
</dbReference>
<evidence type="ECO:0000313" key="1">
    <source>
        <dbReference type="EMBL" id="SER36032.1"/>
    </source>
</evidence>
<evidence type="ECO:0000313" key="2">
    <source>
        <dbReference type="Proteomes" id="UP000199766"/>
    </source>
</evidence>
<accession>A0A1H9NJF5</accession>
<dbReference type="RefSeq" id="WP_143059641.1">
    <property type="nucleotide sequence ID" value="NZ_FOGD01000007.1"/>
</dbReference>
<proteinExistence type="predicted"/>
<name>A0A1H9NJF5_9BURK</name>
<sequence length="222" mass="24656">MQNSPDNTSPATHTAGRLSLQDRTVYMWEPVAEGRKGEHENMWIATVHGRPSASEAELNANAHRLQVCWNACEGIPTEKIENHSIAEYVAGEAYINGLNLDETGLNFHIKGIACQMLAASFAGQFKETGAVNYLEMQMHHPEMGPFSVILQRKEGQTPAEKANQLAKEIDLLKNKVLGLKNFQKAVNELKQYFTSHNGVPVDKATIKAEDFWRIADNAQAVL</sequence>
<dbReference type="OrthoDB" id="9204733at2"/>
<dbReference type="AlphaFoldDB" id="A0A1H9NJF5"/>
<organism evidence="1 2">
    <name type="scientific">Giesbergeria anulus</name>
    <dbReference type="NCBI Taxonomy" id="180197"/>
    <lineage>
        <taxon>Bacteria</taxon>
        <taxon>Pseudomonadati</taxon>
        <taxon>Pseudomonadota</taxon>
        <taxon>Betaproteobacteria</taxon>
        <taxon>Burkholderiales</taxon>
        <taxon>Comamonadaceae</taxon>
        <taxon>Giesbergeria</taxon>
    </lineage>
</organism>
<keyword evidence="2" id="KW-1185">Reference proteome</keyword>
<protein>
    <submittedName>
        <fullName evidence="1">Uncharacterized protein</fullName>
    </submittedName>
</protein>
<dbReference type="EMBL" id="FOGD01000007">
    <property type="protein sequence ID" value="SER36032.1"/>
    <property type="molecule type" value="Genomic_DNA"/>
</dbReference>
<dbReference type="STRING" id="180197.SAMN02982919_02237"/>
<reference evidence="1 2" key="1">
    <citation type="submission" date="2016-10" db="EMBL/GenBank/DDBJ databases">
        <authorList>
            <person name="de Groot N.N."/>
        </authorList>
    </citation>
    <scope>NUCLEOTIDE SEQUENCE [LARGE SCALE GENOMIC DNA]</scope>
    <source>
        <strain evidence="1 2">ATCC 35958</strain>
    </source>
</reference>
<gene>
    <name evidence="1" type="ORF">SAMN02982919_02237</name>
</gene>